<dbReference type="RefSeq" id="WP_020194270.1">
    <property type="nucleotide sequence ID" value="NZ_BAOH01000005.1"/>
</dbReference>
<evidence type="ECO:0000313" key="2">
    <source>
        <dbReference type="Proteomes" id="UP000031586"/>
    </source>
</evidence>
<accession>A0A0C1VT62</accession>
<name>A0A0C1VT62_9VIBR</name>
<dbReference type="EMBL" id="JPRD01000015">
    <property type="protein sequence ID" value="KIF53098.1"/>
    <property type="molecule type" value="Genomic_DNA"/>
</dbReference>
<protein>
    <submittedName>
        <fullName evidence="1">Uncharacterized protein</fullName>
    </submittedName>
</protein>
<evidence type="ECO:0000313" key="1">
    <source>
        <dbReference type="EMBL" id="KIF53098.1"/>
    </source>
</evidence>
<reference evidence="1 2" key="1">
    <citation type="submission" date="2014-07" db="EMBL/GenBank/DDBJ databases">
        <title>Unique and conserved regions in Vibrio harveyi and related species in comparison with the shrimp pathogen Vibrio harveyi CAIM 1792.</title>
        <authorList>
            <person name="Espinoza-Valles I."/>
            <person name="Vora G."/>
            <person name="Leekitcharoenphon P."/>
            <person name="Ussery D."/>
            <person name="Hoj L."/>
            <person name="Gomez-Gil B."/>
        </authorList>
    </citation>
    <scope>NUCLEOTIDE SEQUENCE [LARGE SCALE GENOMIC DNA]</scope>
    <source>
        <strain evidence="2">CAIM 1854 / LMG 25443</strain>
    </source>
</reference>
<sequence length="112" mass="13409">MIPNYDPREAWLTKTWDLDSDDLFERLGFNDGALFEDLAMAEHMTMPSQQKILKLVVEHLLLPKIEYVIELHDWNTSHNRVRFDDRHKGTFERVEITVTGEQIFRLLDDHWN</sequence>
<proteinExistence type="predicted"/>
<organism evidence="1 2">
    <name type="scientific">Vibrio owensii CAIM 1854 = LMG 25443</name>
    <dbReference type="NCBI Taxonomy" id="1229493"/>
    <lineage>
        <taxon>Bacteria</taxon>
        <taxon>Pseudomonadati</taxon>
        <taxon>Pseudomonadota</taxon>
        <taxon>Gammaproteobacteria</taxon>
        <taxon>Vibrionales</taxon>
        <taxon>Vibrionaceae</taxon>
        <taxon>Vibrio</taxon>
    </lineage>
</organism>
<dbReference type="PATRIC" id="fig|1229493.5.peg.911"/>
<comment type="caution">
    <text evidence="1">The sequence shown here is derived from an EMBL/GenBank/DDBJ whole genome shotgun (WGS) entry which is preliminary data.</text>
</comment>
<dbReference type="AlphaFoldDB" id="A0A0C1VT62"/>
<dbReference type="Proteomes" id="UP000031586">
    <property type="component" value="Unassembled WGS sequence"/>
</dbReference>
<gene>
    <name evidence="1" type="ORF">H735_09135</name>
</gene>